<name>A0ABU4RBZ7_9FLAO</name>
<dbReference type="RefSeq" id="WP_230001587.1">
    <property type="nucleotide sequence ID" value="NZ_CP087134.1"/>
</dbReference>
<proteinExistence type="predicted"/>
<keyword evidence="2" id="KW-1185">Reference proteome</keyword>
<organism evidence="1 2">
    <name type="scientific">Flavobacterium cupriresistens</name>
    <dbReference type="NCBI Taxonomy" id="2893885"/>
    <lineage>
        <taxon>Bacteria</taxon>
        <taxon>Pseudomonadati</taxon>
        <taxon>Bacteroidota</taxon>
        <taxon>Flavobacteriia</taxon>
        <taxon>Flavobacteriales</taxon>
        <taxon>Flavobacteriaceae</taxon>
        <taxon>Flavobacterium</taxon>
    </lineage>
</organism>
<evidence type="ECO:0000313" key="1">
    <source>
        <dbReference type="EMBL" id="MDX6189791.1"/>
    </source>
</evidence>
<gene>
    <name evidence="1" type="ORF">SGQ83_10550</name>
</gene>
<dbReference type="Proteomes" id="UP001273350">
    <property type="component" value="Unassembled WGS sequence"/>
</dbReference>
<evidence type="ECO:0000313" key="2">
    <source>
        <dbReference type="Proteomes" id="UP001273350"/>
    </source>
</evidence>
<accession>A0ABU4RBZ7</accession>
<protein>
    <submittedName>
        <fullName evidence="1">Uncharacterized protein</fullName>
    </submittedName>
</protein>
<sequence length="195" mass="22823">MLKIFTALSLVLLTSCRENESTDRNNKEPKALQEKSIDLGSLRSGNNLVDDLYQELVNKSPELKVLENELDELNTRDTTDIFYDYDQKSDAYYSSANSYINTINDSVMKQKILNLLHKNQEKYVSRKAELENLIKTIHKKRIEIKDYHNALKIVLTLPLIEEYQKQHLPSKSPFEKMIEKENQLLLKTKKNTPKY</sequence>
<dbReference type="PROSITE" id="PS51257">
    <property type="entry name" value="PROKAR_LIPOPROTEIN"/>
    <property type="match status" value="1"/>
</dbReference>
<comment type="caution">
    <text evidence="1">The sequence shown here is derived from an EMBL/GenBank/DDBJ whole genome shotgun (WGS) entry which is preliminary data.</text>
</comment>
<dbReference type="EMBL" id="JAWXVI010000005">
    <property type="protein sequence ID" value="MDX6189791.1"/>
    <property type="molecule type" value="Genomic_DNA"/>
</dbReference>
<reference evidence="1 2" key="1">
    <citation type="submission" date="2023-11" db="EMBL/GenBank/DDBJ databases">
        <title>Unpublished Manusciprt.</title>
        <authorList>
            <person name="Saticioglu I.B."/>
            <person name="Ay H."/>
            <person name="Ajmi N."/>
            <person name="Altun S."/>
            <person name="Duman M."/>
        </authorList>
    </citation>
    <scope>NUCLEOTIDE SEQUENCE [LARGE SCALE GENOMIC DNA]</scope>
    <source>
        <strain evidence="1 2">Fl-318</strain>
    </source>
</reference>